<dbReference type="OrthoDB" id="4159781at2759"/>
<dbReference type="PANTHER" id="PTHR37540:SF5">
    <property type="entry name" value="TRANSCRIPTION FACTOR DOMAIN-CONTAINING PROTEIN"/>
    <property type="match status" value="1"/>
</dbReference>
<accession>A0A1L9VPG8</accession>
<dbReference type="VEuPathDB" id="FungiDB:ASPGLDRAFT_123449"/>
<dbReference type="InterPro" id="IPR021858">
    <property type="entry name" value="Fun_TF"/>
</dbReference>
<gene>
    <name evidence="2" type="ORF">ASPGLDRAFT_123449</name>
</gene>
<dbReference type="Pfam" id="PF11951">
    <property type="entry name" value="Fungal_trans_2"/>
    <property type="match status" value="1"/>
</dbReference>
<name>A0A1L9VPG8_ASPGL</name>
<keyword evidence="3" id="KW-1185">Reference proteome</keyword>
<evidence type="ECO:0008006" key="4">
    <source>
        <dbReference type="Google" id="ProtNLM"/>
    </source>
</evidence>
<organism evidence="2 3">
    <name type="scientific">Aspergillus glaucus CBS 516.65</name>
    <dbReference type="NCBI Taxonomy" id="1160497"/>
    <lineage>
        <taxon>Eukaryota</taxon>
        <taxon>Fungi</taxon>
        <taxon>Dikarya</taxon>
        <taxon>Ascomycota</taxon>
        <taxon>Pezizomycotina</taxon>
        <taxon>Eurotiomycetes</taxon>
        <taxon>Eurotiomycetidae</taxon>
        <taxon>Eurotiales</taxon>
        <taxon>Aspergillaceae</taxon>
        <taxon>Aspergillus</taxon>
        <taxon>Aspergillus subgen. Aspergillus</taxon>
    </lineage>
</organism>
<proteinExistence type="predicted"/>
<feature type="region of interest" description="Disordered" evidence="1">
    <location>
        <begin position="27"/>
        <end position="56"/>
    </location>
</feature>
<evidence type="ECO:0000313" key="3">
    <source>
        <dbReference type="Proteomes" id="UP000184300"/>
    </source>
</evidence>
<sequence length="510" mass="57487">MAGSPSSAENEGSRFTFVLDGHHAGTRSHAMRVHWTERQKARQEKKRQQTRRRALPILAKEGPVSSASYSESQGTNTFPATVQESSTTEQVAGVDNVEVGQCGIPGVPAQLLTGLNHALASTRLDPFDSFPIKLTSQHHKLVHHWLSTHATMMFENIPASNFNPMRDVWFPLDLSNPASFNAIMAHSAAHLAHYYGGMTPTRGTNSSEALKFKADAVQILNHWLSDPEKALSNDAFAAVVRLLTFERYWGVEEEWKIHRNGLQGMIHARGGLHQLHSDWRLELVVGLISFMSKPSWFESTNDLSEISEHSMRRSILGSSIDLHKMRCLWLISFIQDMRNLMGMSSQLYMDGLSVYPSLYDAVLFIRDNFQVESQTCKTQHHESDYDRLACLFAITIMVQESVSLAYSAAINELAILEMSLQTYRHVWEGSIHLLRSFLHNHFVNSYPNGELKIDYVMQMTDVVSHLSLEAHRGIEKCLLNMLCRTWDGKMPFFVADGGTPDSLLSTVHGY</sequence>
<protein>
    <recommendedName>
        <fullName evidence="4">Transcription factor domain-containing protein</fullName>
    </recommendedName>
</protein>
<dbReference type="GeneID" id="34456661"/>
<feature type="compositionally biased region" description="Basic residues" evidence="1">
    <location>
        <begin position="43"/>
        <end position="54"/>
    </location>
</feature>
<dbReference type="PANTHER" id="PTHR37540">
    <property type="entry name" value="TRANSCRIPTION FACTOR (ACR-2), PUTATIVE-RELATED-RELATED"/>
    <property type="match status" value="1"/>
</dbReference>
<evidence type="ECO:0000256" key="1">
    <source>
        <dbReference type="SAM" id="MobiDB-lite"/>
    </source>
</evidence>
<reference evidence="3" key="1">
    <citation type="journal article" date="2017" name="Genome Biol.">
        <title>Comparative genomics reveals high biological diversity and specific adaptations in the industrially and medically important fungal genus Aspergillus.</title>
        <authorList>
            <person name="de Vries R.P."/>
            <person name="Riley R."/>
            <person name="Wiebenga A."/>
            <person name="Aguilar-Osorio G."/>
            <person name="Amillis S."/>
            <person name="Uchima C.A."/>
            <person name="Anderluh G."/>
            <person name="Asadollahi M."/>
            <person name="Askin M."/>
            <person name="Barry K."/>
            <person name="Battaglia E."/>
            <person name="Bayram O."/>
            <person name="Benocci T."/>
            <person name="Braus-Stromeyer S.A."/>
            <person name="Caldana C."/>
            <person name="Canovas D."/>
            <person name="Cerqueira G.C."/>
            <person name="Chen F."/>
            <person name="Chen W."/>
            <person name="Choi C."/>
            <person name="Clum A."/>
            <person name="Dos Santos R.A."/>
            <person name="Damasio A.R."/>
            <person name="Diallinas G."/>
            <person name="Emri T."/>
            <person name="Fekete E."/>
            <person name="Flipphi M."/>
            <person name="Freyberg S."/>
            <person name="Gallo A."/>
            <person name="Gournas C."/>
            <person name="Habgood R."/>
            <person name="Hainaut M."/>
            <person name="Harispe M.L."/>
            <person name="Henrissat B."/>
            <person name="Hilden K.S."/>
            <person name="Hope R."/>
            <person name="Hossain A."/>
            <person name="Karabika E."/>
            <person name="Karaffa L."/>
            <person name="Karanyi Z."/>
            <person name="Krasevec N."/>
            <person name="Kuo A."/>
            <person name="Kusch H."/>
            <person name="LaButti K."/>
            <person name="Lagendijk E.L."/>
            <person name="Lapidus A."/>
            <person name="Levasseur A."/>
            <person name="Lindquist E."/>
            <person name="Lipzen A."/>
            <person name="Logrieco A.F."/>
            <person name="MacCabe A."/>
            <person name="Maekelae M.R."/>
            <person name="Malavazi I."/>
            <person name="Melin P."/>
            <person name="Meyer V."/>
            <person name="Mielnichuk N."/>
            <person name="Miskei M."/>
            <person name="Molnar A.P."/>
            <person name="Mule G."/>
            <person name="Ngan C.Y."/>
            <person name="Orejas M."/>
            <person name="Orosz E."/>
            <person name="Ouedraogo J.P."/>
            <person name="Overkamp K.M."/>
            <person name="Park H.-S."/>
            <person name="Perrone G."/>
            <person name="Piumi F."/>
            <person name="Punt P.J."/>
            <person name="Ram A.F."/>
            <person name="Ramon A."/>
            <person name="Rauscher S."/>
            <person name="Record E."/>
            <person name="Riano-Pachon D.M."/>
            <person name="Robert V."/>
            <person name="Roehrig J."/>
            <person name="Ruller R."/>
            <person name="Salamov A."/>
            <person name="Salih N.S."/>
            <person name="Samson R.A."/>
            <person name="Sandor E."/>
            <person name="Sanguinetti M."/>
            <person name="Schuetze T."/>
            <person name="Sepcic K."/>
            <person name="Shelest E."/>
            <person name="Sherlock G."/>
            <person name="Sophianopoulou V."/>
            <person name="Squina F.M."/>
            <person name="Sun H."/>
            <person name="Susca A."/>
            <person name="Todd R.B."/>
            <person name="Tsang A."/>
            <person name="Unkles S.E."/>
            <person name="van de Wiele N."/>
            <person name="van Rossen-Uffink D."/>
            <person name="Oliveira J.V."/>
            <person name="Vesth T.C."/>
            <person name="Visser J."/>
            <person name="Yu J.-H."/>
            <person name="Zhou M."/>
            <person name="Andersen M.R."/>
            <person name="Archer D.B."/>
            <person name="Baker S.E."/>
            <person name="Benoit I."/>
            <person name="Brakhage A.A."/>
            <person name="Braus G.H."/>
            <person name="Fischer R."/>
            <person name="Frisvad J.C."/>
            <person name="Goldman G.H."/>
            <person name="Houbraken J."/>
            <person name="Oakley B."/>
            <person name="Pocsi I."/>
            <person name="Scazzocchio C."/>
            <person name="Seiboth B."/>
            <person name="vanKuyk P.A."/>
            <person name="Wortman J."/>
            <person name="Dyer P.S."/>
            <person name="Grigoriev I.V."/>
        </authorList>
    </citation>
    <scope>NUCLEOTIDE SEQUENCE [LARGE SCALE GENOMIC DNA]</scope>
    <source>
        <strain evidence="3">CBS 516.65</strain>
    </source>
</reference>
<evidence type="ECO:0000313" key="2">
    <source>
        <dbReference type="EMBL" id="OJJ85806.1"/>
    </source>
</evidence>
<dbReference type="AlphaFoldDB" id="A0A1L9VPG8"/>
<dbReference type="RefSeq" id="XP_022402504.1">
    <property type="nucleotide sequence ID" value="XM_022540400.1"/>
</dbReference>
<dbReference type="STRING" id="1160497.A0A1L9VPG8"/>
<dbReference type="Proteomes" id="UP000184300">
    <property type="component" value="Unassembled WGS sequence"/>
</dbReference>
<dbReference type="EMBL" id="KV878894">
    <property type="protein sequence ID" value="OJJ85806.1"/>
    <property type="molecule type" value="Genomic_DNA"/>
</dbReference>